<evidence type="ECO:0000313" key="2">
    <source>
        <dbReference type="EMBL" id="MFC4106381.1"/>
    </source>
</evidence>
<feature type="transmembrane region" description="Helical" evidence="1">
    <location>
        <begin position="114"/>
        <end position="137"/>
    </location>
</feature>
<evidence type="ECO:0000313" key="3">
    <source>
        <dbReference type="Proteomes" id="UP001595868"/>
    </source>
</evidence>
<dbReference type="EMBL" id="JBHSBN010000005">
    <property type="protein sequence ID" value="MFC4106381.1"/>
    <property type="molecule type" value="Genomic_DNA"/>
</dbReference>
<feature type="transmembrane region" description="Helical" evidence="1">
    <location>
        <begin position="149"/>
        <end position="173"/>
    </location>
</feature>
<sequence>MSTTSVRPARIGPARAVRLPLAAGGRLLRLELRRNVTRWMLPIVAALFWLITYRPAMAYPPLWNVRAMTMQTSAPAAFVPIVVGAAAWLGSREARHGMTDLLSGAARPRWVRQLASWAATTCWALVAYLGCVAVLYVSTARQGAWGGPLWWPAAVGAASLPAFSALGFAAGALRPSRFTAPLVAVGAFLALELTAQFIHGDHSPWQVSPLVAGPWETGPDQGVATFYRYLPDLPVVQLMFLTGLTAALLGVLGLPAGSGGRWLRGGAAALAAAGLLAVGTATALAGTGQLDPHGMIAVPALHNPADDRPVRYRPVCGDAPIPVCLHPAYAVHLPTVTAALNPVLGELAGLPGAPVRIEQAPATYRQGAGNEVGISRADPAASGAPPTLRILLPVQLGRSLSTDELAVQLRTSTARDILSEVIGGDRRTTTEAQQAVAEAILRTATLPPGSPTAAAAHRFGALPPAARRAWLTQHVAALRAGRIALAELP</sequence>
<dbReference type="RefSeq" id="WP_377544148.1">
    <property type="nucleotide sequence ID" value="NZ_JBHSBN010000005.1"/>
</dbReference>
<protein>
    <recommendedName>
        <fullName evidence="4">ABC transporter permease</fullName>
    </recommendedName>
</protein>
<keyword evidence="1" id="KW-0472">Membrane</keyword>
<name>A0ABV8KK34_9ACTN</name>
<keyword evidence="3" id="KW-1185">Reference proteome</keyword>
<keyword evidence="1" id="KW-0812">Transmembrane</keyword>
<accession>A0ABV8KK34</accession>
<proteinExistence type="predicted"/>
<organism evidence="2 3">
    <name type="scientific">Micromonospora zhanjiangensis</name>
    <dbReference type="NCBI Taxonomy" id="1522057"/>
    <lineage>
        <taxon>Bacteria</taxon>
        <taxon>Bacillati</taxon>
        <taxon>Actinomycetota</taxon>
        <taxon>Actinomycetes</taxon>
        <taxon>Micromonosporales</taxon>
        <taxon>Micromonosporaceae</taxon>
        <taxon>Micromonospora</taxon>
    </lineage>
</organism>
<feature type="transmembrane region" description="Helical" evidence="1">
    <location>
        <begin position="36"/>
        <end position="53"/>
    </location>
</feature>
<reference evidence="3" key="1">
    <citation type="journal article" date="2019" name="Int. J. Syst. Evol. Microbiol.">
        <title>The Global Catalogue of Microorganisms (GCM) 10K type strain sequencing project: providing services to taxonomists for standard genome sequencing and annotation.</title>
        <authorList>
            <consortium name="The Broad Institute Genomics Platform"/>
            <consortium name="The Broad Institute Genome Sequencing Center for Infectious Disease"/>
            <person name="Wu L."/>
            <person name="Ma J."/>
        </authorList>
    </citation>
    <scope>NUCLEOTIDE SEQUENCE [LARGE SCALE GENOMIC DNA]</scope>
    <source>
        <strain evidence="3">2902at01</strain>
    </source>
</reference>
<keyword evidence="1" id="KW-1133">Transmembrane helix</keyword>
<dbReference type="Proteomes" id="UP001595868">
    <property type="component" value="Unassembled WGS sequence"/>
</dbReference>
<evidence type="ECO:0000256" key="1">
    <source>
        <dbReference type="SAM" id="Phobius"/>
    </source>
</evidence>
<feature type="transmembrane region" description="Helical" evidence="1">
    <location>
        <begin position="266"/>
        <end position="286"/>
    </location>
</feature>
<feature type="transmembrane region" description="Helical" evidence="1">
    <location>
        <begin position="73"/>
        <end position="90"/>
    </location>
</feature>
<feature type="transmembrane region" description="Helical" evidence="1">
    <location>
        <begin position="235"/>
        <end position="254"/>
    </location>
</feature>
<feature type="transmembrane region" description="Helical" evidence="1">
    <location>
        <begin position="180"/>
        <end position="199"/>
    </location>
</feature>
<comment type="caution">
    <text evidence="2">The sequence shown here is derived from an EMBL/GenBank/DDBJ whole genome shotgun (WGS) entry which is preliminary data.</text>
</comment>
<gene>
    <name evidence="2" type="ORF">ACFOX0_10580</name>
</gene>
<evidence type="ECO:0008006" key="4">
    <source>
        <dbReference type="Google" id="ProtNLM"/>
    </source>
</evidence>